<dbReference type="SUPFAM" id="SSF53756">
    <property type="entry name" value="UDP-Glycosyltransferase/glycogen phosphorylase"/>
    <property type="match status" value="1"/>
</dbReference>
<dbReference type="GO" id="GO:0009690">
    <property type="term" value="P:cytokinin metabolic process"/>
    <property type="evidence" value="ECO:0007669"/>
    <property type="project" value="UniProtKB-ARBA"/>
</dbReference>
<evidence type="ECO:0000256" key="1">
    <source>
        <dbReference type="ARBA" id="ARBA00009995"/>
    </source>
</evidence>
<dbReference type="InterPro" id="IPR002213">
    <property type="entry name" value="UDP_glucos_trans"/>
</dbReference>
<dbReference type="PROSITE" id="PS00375">
    <property type="entry name" value="UDPGT"/>
    <property type="match status" value="1"/>
</dbReference>
<name>A0A9J5Z941_SOLCO</name>
<comment type="caution">
    <text evidence="6">The sequence shown here is derived from an EMBL/GenBank/DDBJ whole genome shotgun (WGS) entry which is preliminary data.</text>
</comment>
<dbReference type="InterPro" id="IPR058980">
    <property type="entry name" value="Glyco_transf_N"/>
</dbReference>
<evidence type="ECO:0000259" key="5">
    <source>
        <dbReference type="Pfam" id="PF26168"/>
    </source>
</evidence>
<evidence type="ECO:0000313" key="7">
    <source>
        <dbReference type="Proteomes" id="UP000824120"/>
    </source>
</evidence>
<dbReference type="GO" id="GO:0016138">
    <property type="term" value="P:glycoside biosynthetic process"/>
    <property type="evidence" value="ECO:0007669"/>
    <property type="project" value="UniProtKB-ARBA"/>
</dbReference>
<evidence type="ECO:0000313" key="6">
    <source>
        <dbReference type="EMBL" id="KAG5609385.1"/>
    </source>
</evidence>
<dbReference type="InterPro" id="IPR035595">
    <property type="entry name" value="UDP_glycos_trans_CS"/>
</dbReference>
<feature type="domain" description="Glycosyltransferase N-terminal" evidence="5">
    <location>
        <begin position="15"/>
        <end position="248"/>
    </location>
</feature>
<accession>A0A9J5Z941</accession>
<dbReference type="FunFam" id="3.40.50.2000:FF:000060">
    <property type="entry name" value="Glycosyltransferase"/>
    <property type="match status" value="1"/>
</dbReference>
<sequence>MASNILHFHSQENQEIIVVVVPFPAQGHLNQLLQLCKLIASHNIQVHYVTTMTHINQAKSRVHDPYSFINNNNIHFHELSTPLFNSPPPNPNSTIKFPSHLQPSFESSSHLRKPLSKLLTILSSKAKRIVIIHDSLMGYVVQDFVYLPNAEAYAFHSVSAFTLFLFIWENMGRPFDIDANFLKDVPSLEDCFSPEFEKFIKLQHDYMKFNSGRIYNTCRVIEGPFLDLLSKDQISNNKKQWALGPFNPVLVQQYGTKSCHKQHECLIWLDEHEPNSVVFVSFGTTTSFSDEQIKEIAIGLERSEVKFVWVLRDADKGNVFAKDHQSRKIELPKGFEERVKDKGIVLRDWAPQLEILAHSSIGGFMSHCGWNSCMESISMGVPIAAWPMHSDQPRNTVLVTKILKVGLVVKEWTRRHEVVTRGMVQAAVEKLMASKEGEEMRNRAMALSGALKNSVAESGIKNMDSNLKQDHEVVVVIVQTSSLRSFKALTRALSKLQRTYNCQARARANVLNPFNITKIHFYDLPSSPDFTSGKIPVIWNACMLLRESIANN</sequence>
<evidence type="ECO:0000256" key="4">
    <source>
        <dbReference type="RuleBase" id="RU362057"/>
    </source>
</evidence>
<dbReference type="Proteomes" id="UP000824120">
    <property type="component" value="Chromosome 4"/>
</dbReference>
<organism evidence="6 7">
    <name type="scientific">Solanum commersonii</name>
    <name type="common">Commerson's wild potato</name>
    <name type="synonym">Commerson's nightshade</name>
    <dbReference type="NCBI Taxonomy" id="4109"/>
    <lineage>
        <taxon>Eukaryota</taxon>
        <taxon>Viridiplantae</taxon>
        <taxon>Streptophyta</taxon>
        <taxon>Embryophyta</taxon>
        <taxon>Tracheophyta</taxon>
        <taxon>Spermatophyta</taxon>
        <taxon>Magnoliopsida</taxon>
        <taxon>eudicotyledons</taxon>
        <taxon>Gunneridae</taxon>
        <taxon>Pentapetalae</taxon>
        <taxon>asterids</taxon>
        <taxon>lamiids</taxon>
        <taxon>Solanales</taxon>
        <taxon>Solanaceae</taxon>
        <taxon>Solanoideae</taxon>
        <taxon>Solaneae</taxon>
        <taxon>Solanum</taxon>
    </lineage>
</organism>
<dbReference type="PANTHER" id="PTHR48044:SF17">
    <property type="entry name" value="GLYCOSYLTRANSFERASE"/>
    <property type="match status" value="1"/>
</dbReference>
<dbReference type="EMBL" id="JACXVP010000004">
    <property type="protein sequence ID" value="KAG5609385.1"/>
    <property type="molecule type" value="Genomic_DNA"/>
</dbReference>
<dbReference type="GO" id="GO:0050404">
    <property type="term" value="F:zeatin O-beta-D-xylosyltransferase activity"/>
    <property type="evidence" value="ECO:0007669"/>
    <property type="project" value="UniProtKB-ARBA"/>
</dbReference>
<proteinExistence type="inferred from homology"/>
<dbReference type="PANTHER" id="PTHR48044">
    <property type="entry name" value="GLYCOSYLTRANSFERASE"/>
    <property type="match status" value="1"/>
</dbReference>
<protein>
    <recommendedName>
        <fullName evidence="4">Glycosyltransferase</fullName>
        <ecNumber evidence="4">2.4.1.-</ecNumber>
    </recommendedName>
</protein>
<dbReference type="Gene3D" id="3.40.50.2000">
    <property type="entry name" value="Glycogen Phosphorylase B"/>
    <property type="match status" value="2"/>
</dbReference>
<keyword evidence="3 4" id="KW-0808">Transferase</keyword>
<evidence type="ECO:0000256" key="3">
    <source>
        <dbReference type="ARBA" id="ARBA00022679"/>
    </source>
</evidence>
<reference evidence="6 7" key="1">
    <citation type="submission" date="2020-09" db="EMBL/GenBank/DDBJ databases">
        <title>De no assembly of potato wild relative species, Solanum commersonii.</title>
        <authorList>
            <person name="Cho K."/>
        </authorList>
    </citation>
    <scope>NUCLEOTIDE SEQUENCE [LARGE SCALE GENOMIC DNA]</scope>
    <source>
        <strain evidence="6">LZ3.2</strain>
        <tissue evidence="6">Leaf</tissue>
    </source>
</reference>
<dbReference type="OrthoDB" id="5835829at2759"/>
<dbReference type="CDD" id="cd03784">
    <property type="entry name" value="GT1_Gtf-like"/>
    <property type="match status" value="1"/>
</dbReference>
<keyword evidence="2 4" id="KW-0328">Glycosyltransferase</keyword>
<gene>
    <name evidence="6" type="ORF">H5410_020666</name>
</gene>
<dbReference type="FunFam" id="3.40.50.2000:FF:000238">
    <property type="entry name" value="Glycosyltransferase"/>
    <property type="match status" value="1"/>
</dbReference>
<comment type="similarity">
    <text evidence="1 4">Belongs to the UDP-glycosyltransferase family.</text>
</comment>
<dbReference type="AlphaFoldDB" id="A0A9J5Z941"/>
<dbReference type="EC" id="2.4.1.-" evidence="4"/>
<evidence type="ECO:0000256" key="2">
    <source>
        <dbReference type="ARBA" id="ARBA00022676"/>
    </source>
</evidence>
<keyword evidence="7" id="KW-1185">Reference proteome</keyword>
<dbReference type="Pfam" id="PF26168">
    <property type="entry name" value="Glyco_transf_N"/>
    <property type="match status" value="1"/>
</dbReference>